<keyword evidence="1" id="KW-0812">Transmembrane</keyword>
<name>A0A4Y4DTP9_GLUUR</name>
<feature type="transmembrane region" description="Helical" evidence="1">
    <location>
        <begin position="103"/>
        <end position="124"/>
    </location>
</feature>
<comment type="caution">
    <text evidence="2">The sequence shown here is derived from an EMBL/GenBank/DDBJ whole genome shotgun (WGS) entry which is preliminary data.</text>
</comment>
<dbReference type="EMBL" id="BJNY01000014">
    <property type="protein sequence ID" value="GED06975.1"/>
    <property type="molecule type" value="Genomic_DNA"/>
</dbReference>
<dbReference type="OrthoDB" id="4950764at2"/>
<evidence type="ECO:0008006" key="4">
    <source>
        <dbReference type="Google" id="ProtNLM"/>
    </source>
</evidence>
<evidence type="ECO:0000313" key="3">
    <source>
        <dbReference type="Proteomes" id="UP000316612"/>
    </source>
</evidence>
<organism evidence="2 3">
    <name type="scientific">Glutamicibacter uratoxydans</name>
    <name type="common">Arthrobacter uratoxydans</name>
    <dbReference type="NCBI Taxonomy" id="43667"/>
    <lineage>
        <taxon>Bacteria</taxon>
        <taxon>Bacillati</taxon>
        <taxon>Actinomycetota</taxon>
        <taxon>Actinomycetes</taxon>
        <taxon>Micrococcales</taxon>
        <taxon>Micrococcaceae</taxon>
        <taxon>Glutamicibacter</taxon>
    </lineage>
</organism>
<feature type="transmembrane region" description="Helical" evidence="1">
    <location>
        <begin position="52"/>
        <end position="72"/>
    </location>
</feature>
<gene>
    <name evidence="2" type="ORF">AUR04nite_25070</name>
</gene>
<sequence length="137" mass="14711">MNNEETEFPRPTTVVVIAGLVLLEALAVLAYAVNYAFNISGDGALNLGGQLFMLALCLLLAVWQGAVAVNFFKGKAFTRAPIIVWQLFQLILSVSFLKSDIMGVIIGAILSIAIAGTIVVLLFAPQTTRFLGDRPQN</sequence>
<dbReference type="RefSeq" id="WP_141365572.1">
    <property type="nucleotide sequence ID" value="NZ_BAAAJL010000007.1"/>
</dbReference>
<dbReference type="AlphaFoldDB" id="A0A4Y4DTP9"/>
<keyword evidence="3" id="KW-1185">Reference proteome</keyword>
<reference evidence="2 3" key="1">
    <citation type="submission" date="2019-06" db="EMBL/GenBank/DDBJ databases">
        <title>Whole genome shotgun sequence of Glutamicibacter uratoxydans NBRC 15515.</title>
        <authorList>
            <person name="Hosoyama A."/>
            <person name="Uohara A."/>
            <person name="Ohji S."/>
            <person name="Ichikawa N."/>
        </authorList>
    </citation>
    <scope>NUCLEOTIDE SEQUENCE [LARGE SCALE GENOMIC DNA]</scope>
    <source>
        <strain evidence="2 3">NBRC 15515</strain>
    </source>
</reference>
<protein>
    <recommendedName>
        <fullName evidence="4">Integral membrane protein</fullName>
    </recommendedName>
</protein>
<feature type="transmembrane region" description="Helical" evidence="1">
    <location>
        <begin position="79"/>
        <end position="97"/>
    </location>
</feature>
<keyword evidence="1" id="KW-0472">Membrane</keyword>
<feature type="transmembrane region" description="Helical" evidence="1">
    <location>
        <begin position="12"/>
        <end position="32"/>
    </location>
</feature>
<accession>A0A4Y4DTP9</accession>
<evidence type="ECO:0000313" key="2">
    <source>
        <dbReference type="EMBL" id="GED06975.1"/>
    </source>
</evidence>
<dbReference type="Proteomes" id="UP000316612">
    <property type="component" value="Unassembled WGS sequence"/>
</dbReference>
<evidence type="ECO:0000256" key="1">
    <source>
        <dbReference type="SAM" id="Phobius"/>
    </source>
</evidence>
<keyword evidence="1" id="KW-1133">Transmembrane helix</keyword>
<proteinExistence type="predicted"/>